<dbReference type="InterPro" id="IPR038731">
    <property type="entry name" value="RgtA/B/C-like"/>
</dbReference>
<evidence type="ECO:0000256" key="1">
    <source>
        <dbReference type="ARBA" id="ARBA00004651"/>
    </source>
</evidence>
<evidence type="ECO:0000256" key="3">
    <source>
        <dbReference type="ARBA" id="ARBA00022676"/>
    </source>
</evidence>
<dbReference type="PANTHER" id="PTHR33908">
    <property type="entry name" value="MANNOSYLTRANSFERASE YKCB-RELATED"/>
    <property type="match status" value="1"/>
</dbReference>
<dbReference type="InterPro" id="IPR050297">
    <property type="entry name" value="LipidA_mod_glycosyltrf_83"/>
</dbReference>
<keyword evidence="7 8" id="KW-0472">Membrane</keyword>
<evidence type="ECO:0000256" key="6">
    <source>
        <dbReference type="ARBA" id="ARBA00022989"/>
    </source>
</evidence>
<feature type="transmembrane region" description="Helical" evidence="8">
    <location>
        <begin position="167"/>
        <end position="194"/>
    </location>
</feature>
<feature type="domain" description="Glycosyltransferase RgtA/B/C/D-like" evidence="9">
    <location>
        <begin position="65"/>
        <end position="226"/>
    </location>
</feature>
<organism evidence="10 11">
    <name type="scientific">Flavobacterium indicum (strain DSM 17447 / CIP 109464 / GPTSA100-9)</name>
    <dbReference type="NCBI Taxonomy" id="1094466"/>
    <lineage>
        <taxon>Bacteria</taxon>
        <taxon>Pseudomonadati</taxon>
        <taxon>Bacteroidota</taxon>
        <taxon>Flavobacteriia</taxon>
        <taxon>Flavobacteriales</taxon>
        <taxon>Flavobacteriaceae</taxon>
        <taxon>Flavobacterium</taxon>
    </lineage>
</organism>
<dbReference type="eggNOG" id="COG5305">
    <property type="taxonomic scope" value="Bacteria"/>
</dbReference>
<dbReference type="Pfam" id="PF13231">
    <property type="entry name" value="PMT_2"/>
    <property type="match status" value="1"/>
</dbReference>
<gene>
    <name evidence="10" type="ordered locus">KQS_13860</name>
</gene>
<feature type="transmembrane region" description="Helical" evidence="8">
    <location>
        <begin position="137"/>
        <end position="155"/>
    </location>
</feature>
<dbReference type="PATRIC" id="fig|1094466.5.peg.2719"/>
<dbReference type="Proteomes" id="UP000007599">
    <property type="component" value="Chromosome I"/>
</dbReference>
<dbReference type="GO" id="GO:0005886">
    <property type="term" value="C:plasma membrane"/>
    <property type="evidence" value="ECO:0007669"/>
    <property type="project" value="UniProtKB-SubCell"/>
</dbReference>
<proteinExistence type="predicted"/>
<evidence type="ECO:0000256" key="4">
    <source>
        <dbReference type="ARBA" id="ARBA00022679"/>
    </source>
</evidence>
<dbReference type="PANTHER" id="PTHR33908:SF11">
    <property type="entry name" value="MEMBRANE PROTEIN"/>
    <property type="match status" value="1"/>
</dbReference>
<protein>
    <recommendedName>
        <fullName evidence="9">Glycosyltransferase RgtA/B/C/D-like domain-containing protein</fullName>
    </recommendedName>
</protein>
<feature type="transmembrane region" description="Helical" evidence="8">
    <location>
        <begin position="78"/>
        <end position="101"/>
    </location>
</feature>
<dbReference type="OrthoDB" id="5437043at2"/>
<dbReference type="HOGENOM" id="CLU_444647_0_0_10"/>
<reference evidence="10 11" key="1">
    <citation type="journal article" date="2012" name="J. Bacteriol.">
        <title>Complete Genome Sequence of Flavobacterium indicum GPSTA100-9T, Isolated from Warm Spring Water.</title>
        <authorList>
            <person name="Barbier P."/>
            <person name="Houel A."/>
            <person name="Loux V."/>
            <person name="Poulain J."/>
            <person name="Bernardet J.F."/>
            <person name="Touchon M."/>
            <person name="Duchaud E."/>
        </authorList>
    </citation>
    <scope>NUCLEOTIDE SEQUENCE [LARGE SCALE GENOMIC DNA]</scope>
    <source>
        <strain evidence="11">DSM 17447 / CIP 109464 / GPTSA100-9</strain>
    </source>
</reference>
<keyword evidence="2" id="KW-1003">Cell membrane</keyword>
<comment type="subcellular location">
    <subcellularLocation>
        <location evidence="1">Cell membrane</location>
        <topology evidence="1">Multi-pass membrane protein</topology>
    </subcellularLocation>
</comment>
<evidence type="ECO:0000256" key="7">
    <source>
        <dbReference type="ARBA" id="ARBA00023136"/>
    </source>
</evidence>
<dbReference type="STRING" id="1094466.KQS_13860"/>
<evidence type="ECO:0000313" key="11">
    <source>
        <dbReference type="Proteomes" id="UP000007599"/>
    </source>
</evidence>
<reference evidence="11" key="2">
    <citation type="submission" date="2012-03" db="EMBL/GenBank/DDBJ databases">
        <title>Complete genome sequence of Flavobacterium indicum GPTSA100-9T, isolated from warm spring water.</title>
        <authorList>
            <person name="Barbier P."/>
            <person name="Houel A."/>
            <person name="Loux V."/>
            <person name="Poulain J."/>
            <person name="Bernardet J.-F."/>
            <person name="Touchon M."/>
            <person name="Duchaud E."/>
        </authorList>
    </citation>
    <scope>NUCLEOTIDE SEQUENCE [LARGE SCALE GENOMIC DNA]</scope>
    <source>
        <strain evidence="11">DSM 17447 / CIP 109464 / GPTSA100-9</strain>
    </source>
</reference>
<evidence type="ECO:0000256" key="8">
    <source>
        <dbReference type="SAM" id="Phobius"/>
    </source>
</evidence>
<feature type="transmembrane region" description="Helical" evidence="8">
    <location>
        <begin position="324"/>
        <end position="341"/>
    </location>
</feature>
<feature type="transmembrane region" description="Helical" evidence="8">
    <location>
        <begin position="254"/>
        <end position="274"/>
    </location>
</feature>
<feature type="transmembrane region" description="Helical" evidence="8">
    <location>
        <begin position="353"/>
        <end position="372"/>
    </location>
</feature>
<evidence type="ECO:0000256" key="5">
    <source>
        <dbReference type="ARBA" id="ARBA00022692"/>
    </source>
</evidence>
<dbReference type="KEGG" id="fin:KQS_13860"/>
<dbReference type="GO" id="GO:0016763">
    <property type="term" value="F:pentosyltransferase activity"/>
    <property type="evidence" value="ECO:0007669"/>
    <property type="project" value="TreeGrafter"/>
</dbReference>
<accession>H8XS85</accession>
<dbReference type="GO" id="GO:0009103">
    <property type="term" value="P:lipopolysaccharide biosynthetic process"/>
    <property type="evidence" value="ECO:0007669"/>
    <property type="project" value="UniProtKB-ARBA"/>
</dbReference>
<feature type="transmembrane region" description="Helical" evidence="8">
    <location>
        <begin position="206"/>
        <end position="226"/>
    </location>
</feature>
<keyword evidence="5 8" id="KW-0812">Transmembrane</keyword>
<evidence type="ECO:0000313" key="10">
    <source>
        <dbReference type="EMBL" id="CCG54669.1"/>
    </source>
</evidence>
<feature type="transmembrane region" description="Helical" evidence="8">
    <location>
        <begin position="12"/>
        <end position="29"/>
    </location>
</feature>
<sequence>MKKLLQFIKENKALTTILCIATILRFYKINFQSLWLDEIYTMNITNPENSFGSIITEVNNREGFPYLYFLFLKVLHTVFGYSPIVTRGFSALLGVLSIYAINKLGEKIYNKEAGLFAALLLAFSEYAIYISQDARPYTLYLFFIIVSYIGLIDFIKNPSKQNAIKYGLYVGLLLNSSFFGPINVFAQIMTIAIVSFNRTLSEIIEVIKKLIISGSIALLFFIPNIYKLTTIMGFKSNWIPAPTNESLSLILKEFLGNSEITLFLFSVVFIYFMISFFSGKEEYSNTEKLTNKEFPFILILTWIAVFIIVVFLKSYLDTSLYISRYFTSIIPAIFLIFGIAIANIKSNSIKNTFLVSICIFMFLNLTVVKGHYRWFFKTQFRDASQLIIDNNKNNEPVFTSLKYWFDYYLKDKFNTVEKPDLETVINEMMADSTKVKPFWYTDAHGKPFKLSDKAQQFVDSKFYIDESFDGCDAWTRHFILEKNAISKLDLNQFKPLKTNNGDLTKVWIEVFEQNSTYYKISGWGFIENIDSKDNKISIVLVNDSNGIVIKCQQFPRTDVTKAENSNINYDNSGFISNIHIEKLQKGEYKVAVLIENKKEVKKGLYLSDKKIIIN</sequence>
<dbReference type="AlphaFoldDB" id="H8XS85"/>
<dbReference type="RefSeq" id="WP_014389786.1">
    <property type="nucleotide sequence ID" value="NC_017025.1"/>
</dbReference>
<evidence type="ECO:0000256" key="2">
    <source>
        <dbReference type="ARBA" id="ARBA00022475"/>
    </source>
</evidence>
<keyword evidence="6 8" id="KW-1133">Transmembrane helix</keyword>
<feature type="transmembrane region" description="Helical" evidence="8">
    <location>
        <begin position="294"/>
        <end position="312"/>
    </location>
</feature>
<keyword evidence="4" id="KW-0808">Transferase</keyword>
<keyword evidence="3" id="KW-0328">Glycosyltransferase</keyword>
<keyword evidence="11" id="KW-1185">Reference proteome</keyword>
<name>H8XS85_FLAIG</name>
<dbReference type="EMBL" id="HE774682">
    <property type="protein sequence ID" value="CCG54669.1"/>
    <property type="molecule type" value="Genomic_DNA"/>
</dbReference>
<feature type="transmembrane region" description="Helical" evidence="8">
    <location>
        <begin position="113"/>
        <end position="131"/>
    </location>
</feature>
<evidence type="ECO:0000259" key="9">
    <source>
        <dbReference type="Pfam" id="PF13231"/>
    </source>
</evidence>